<keyword evidence="5" id="KW-0119">Carbohydrate metabolism</keyword>
<dbReference type="RefSeq" id="WP_021640024.1">
    <property type="nucleotide sequence ID" value="NZ_CANNOQ010000114.1"/>
</dbReference>
<dbReference type="GO" id="GO:0004650">
    <property type="term" value="F:polygalacturonase activity"/>
    <property type="evidence" value="ECO:0007669"/>
    <property type="project" value="InterPro"/>
</dbReference>
<dbReference type="InterPro" id="IPR012334">
    <property type="entry name" value="Pectin_lyas_fold"/>
</dbReference>
<dbReference type="PANTHER" id="PTHR31736:SF9">
    <property type="entry name" value="ENDO-XYLOGALACTURONAN HYDROLASE A-RELATED"/>
    <property type="match status" value="1"/>
</dbReference>
<protein>
    <recommendedName>
        <fullName evidence="12">Glycoside hydrolase</fullName>
    </recommendedName>
</protein>
<evidence type="ECO:0000256" key="2">
    <source>
        <dbReference type="ARBA" id="ARBA00022737"/>
    </source>
</evidence>
<evidence type="ECO:0000256" key="5">
    <source>
        <dbReference type="ARBA" id="ARBA00023277"/>
    </source>
</evidence>
<evidence type="ECO:0000313" key="10">
    <source>
        <dbReference type="EMBL" id="RGE56749.1"/>
    </source>
</evidence>
<gene>
    <name evidence="10" type="ORF">DXC51_22585</name>
</gene>
<comment type="similarity">
    <text evidence="1 9">Belongs to the glycosyl hydrolase 28 family.</text>
</comment>
<evidence type="ECO:0008006" key="12">
    <source>
        <dbReference type="Google" id="ProtNLM"/>
    </source>
</evidence>
<evidence type="ECO:0000256" key="9">
    <source>
        <dbReference type="RuleBase" id="RU361169"/>
    </source>
</evidence>
<dbReference type="AlphaFoldDB" id="A0A3E3HY69"/>
<keyword evidence="4" id="KW-0325">Glycoprotein</keyword>
<evidence type="ECO:0000256" key="4">
    <source>
        <dbReference type="ARBA" id="ARBA00023180"/>
    </source>
</evidence>
<dbReference type="Pfam" id="PF00295">
    <property type="entry name" value="Glyco_hydro_28"/>
    <property type="match status" value="1"/>
</dbReference>
<keyword evidence="2" id="KW-0677">Repeat</keyword>
<dbReference type="EMBL" id="QVLV01000021">
    <property type="protein sequence ID" value="RGE56749.1"/>
    <property type="molecule type" value="Genomic_DNA"/>
</dbReference>
<dbReference type="SMART" id="SM00710">
    <property type="entry name" value="PbH1"/>
    <property type="match status" value="4"/>
</dbReference>
<sequence length="481" mass="54423">MGTIRNYPTPEGTVLQKDFQIRVRAAGQVEWQEVSCYQVKVDMHEVRCASMAYFDFSQEAEVEITCPALFFIYQVDVRPLSAGIKAEYDSKKIRLHLDRPVKLSIEVNRERFHNLHLIAGRIREDRPEPESGNTIFLPGDLKKVSVHRTEDLVRQLERMPEGRCVYFGPGLHYLEECAMRIPSDTEVYLEGGAVLVGTFIISHRENIRIHGRGCLYLANFERFGGLNAIRISHGRNVRIEGIHLINPPHYSVYIGGSEKIEIEDITAFSCEGWSDGVDIMSSTDITVKDCFLRTSDDCVAIYGRRWDYNADSRNITVSSCCLWADVAHPTVIGTHGDYEHDGNVLEDIRFEDLDILEHREHQDGYLGCMAINAGDKNTVRNVVYEDIRIEPFQRGKLLDIQVKRNPDYNPVPGGGIAHIRFKNITYTGCGEVKSCIRGYDAEHIVSDVTIENLSIRGKKAESLAEAGIETGPFAKEIRLLS</sequence>
<proteinExistence type="inferred from homology"/>
<evidence type="ECO:0000313" key="11">
    <source>
        <dbReference type="Proteomes" id="UP000260812"/>
    </source>
</evidence>
<dbReference type="InterPro" id="IPR011050">
    <property type="entry name" value="Pectin_lyase_fold/virulence"/>
</dbReference>
<evidence type="ECO:0000256" key="8">
    <source>
        <dbReference type="ARBA" id="ARBA00037278"/>
    </source>
</evidence>
<keyword evidence="6 9" id="KW-0326">Glycosidase</keyword>
<evidence type="ECO:0000256" key="3">
    <source>
        <dbReference type="ARBA" id="ARBA00022801"/>
    </source>
</evidence>
<name>A0A3E3HY69_9FIRM</name>
<comment type="caution">
    <text evidence="10">The sequence shown here is derived from an EMBL/GenBank/DDBJ whole genome shotgun (WGS) entry which is preliminary data.</text>
</comment>
<evidence type="ECO:0000256" key="7">
    <source>
        <dbReference type="ARBA" id="ARBA00023326"/>
    </source>
</evidence>
<keyword evidence="3 9" id="KW-0378">Hydrolase</keyword>
<dbReference type="GO" id="GO:0000272">
    <property type="term" value="P:polysaccharide catabolic process"/>
    <property type="evidence" value="ECO:0007669"/>
    <property type="project" value="UniProtKB-KW"/>
</dbReference>
<dbReference type="GeneID" id="97989566"/>
<comment type="function">
    <text evidence="8">Pectinolytic enzyme involved in the degradation of xylogalacturonan (xga), a galacturonan backbone heavily substituted with xylose, and which is one important component of the hairy regions of pectin. Activity requires a galacturonic acid backbone substituted with xylose.</text>
</comment>
<dbReference type="InterPro" id="IPR006626">
    <property type="entry name" value="PbH1"/>
</dbReference>
<dbReference type="InterPro" id="IPR000743">
    <property type="entry name" value="Glyco_hydro_28"/>
</dbReference>
<accession>A0A3E3HY69</accession>
<evidence type="ECO:0000256" key="6">
    <source>
        <dbReference type="ARBA" id="ARBA00023295"/>
    </source>
</evidence>
<evidence type="ECO:0000256" key="1">
    <source>
        <dbReference type="ARBA" id="ARBA00008834"/>
    </source>
</evidence>
<dbReference type="Proteomes" id="UP000260812">
    <property type="component" value="Unassembled WGS sequence"/>
</dbReference>
<keyword evidence="11" id="KW-1185">Reference proteome</keyword>
<dbReference type="Gene3D" id="2.160.20.10">
    <property type="entry name" value="Single-stranded right-handed beta-helix, Pectin lyase-like"/>
    <property type="match status" value="1"/>
</dbReference>
<keyword evidence="7" id="KW-0624">Polysaccharide degradation</keyword>
<dbReference type="PANTHER" id="PTHR31736">
    <property type="match status" value="1"/>
</dbReference>
<dbReference type="SUPFAM" id="SSF51126">
    <property type="entry name" value="Pectin lyase-like"/>
    <property type="match status" value="1"/>
</dbReference>
<organism evidence="10 11">
    <name type="scientific">Eisenbergiella massiliensis</name>
    <dbReference type="NCBI Taxonomy" id="1720294"/>
    <lineage>
        <taxon>Bacteria</taxon>
        <taxon>Bacillati</taxon>
        <taxon>Bacillota</taxon>
        <taxon>Clostridia</taxon>
        <taxon>Lachnospirales</taxon>
        <taxon>Lachnospiraceae</taxon>
        <taxon>Eisenbergiella</taxon>
    </lineage>
</organism>
<reference evidence="10" key="1">
    <citation type="submission" date="2018-08" db="EMBL/GenBank/DDBJ databases">
        <title>A genome reference for cultivated species of the human gut microbiota.</title>
        <authorList>
            <person name="Zou Y."/>
            <person name="Xue W."/>
            <person name="Luo G."/>
        </authorList>
    </citation>
    <scope>NUCLEOTIDE SEQUENCE [LARGE SCALE GENOMIC DNA]</scope>
    <source>
        <strain evidence="10">TF05-5AC</strain>
    </source>
</reference>